<keyword evidence="4" id="KW-1185">Reference proteome</keyword>
<evidence type="ECO:0000313" key="4">
    <source>
        <dbReference type="Proteomes" id="UP001566331"/>
    </source>
</evidence>
<accession>A0ABV4HRS4</accession>
<organism evidence="3 4">
    <name type="scientific">Luteimonas salinilitoris</name>
    <dbReference type="NCBI Taxonomy" id="3237697"/>
    <lineage>
        <taxon>Bacteria</taxon>
        <taxon>Pseudomonadati</taxon>
        <taxon>Pseudomonadota</taxon>
        <taxon>Gammaproteobacteria</taxon>
        <taxon>Lysobacterales</taxon>
        <taxon>Lysobacteraceae</taxon>
        <taxon>Luteimonas</taxon>
    </lineage>
</organism>
<evidence type="ECO:0008006" key="5">
    <source>
        <dbReference type="Google" id="ProtNLM"/>
    </source>
</evidence>
<keyword evidence="1" id="KW-0175">Coiled coil</keyword>
<dbReference type="RefSeq" id="WP_370563836.1">
    <property type="nucleotide sequence ID" value="NZ_JBFWIB010000005.1"/>
</dbReference>
<feature type="compositionally biased region" description="Polar residues" evidence="2">
    <location>
        <begin position="179"/>
        <end position="188"/>
    </location>
</feature>
<feature type="coiled-coil region" evidence="1">
    <location>
        <begin position="50"/>
        <end position="92"/>
    </location>
</feature>
<gene>
    <name evidence="3" type="ORF">AB6713_07775</name>
</gene>
<evidence type="ECO:0000256" key="2">
    <source>
        <dbReference type="SAM" id="MobiDB-lite"/>
    </source>
</evidence>
<evidence type="ECO:0000313" key="3">
    <source>
        <dbReference type="EMBL" id="MEZ0474516.1"/>
    </source>
</evidence>
<dbReference type="EMBL" id="JBFWIC010000008">
    <property type="protein sequence ID" value="MEZ0474516.1"/>
    <property type="molecule type" value="Genomic_DNA"/>
</dbReference>
<evidence type="ECO:0000256" key="1">
    <source>
        <dbReference type="SAM" id="Coils"/>
    </source>
</evidence>
<reference evidence="3 4" key="1">
    <citation type="submission" date="2024-07" db="EMBL/GenBank/DDBJ databases">
        <title>Luteimonas salilacus sp. nov., isolated from the shore soil of Salt Lake in Tibet of China.</title>
        <authorList>
            <person name="Zhang X."/>
            <person name="Li A."/>
        </authorList>
    </citation>
    <scope>NUCLEOTIDE SEQUENCE [LARGE SCALE GENOMIC DNA]</scope>
    <source>
        <strain evidence="3 4">B3-2-R+30</strain>
    </source>
</reference>
<name>A0ABV4HRS4_9GAMM</name>
<sequence length="188" mass="20119">MNASDDPLFTQLHALAERWLKRPLTAAETRELARFRQSCGHGAGDASPAAAQAEQTVQEARRQAQAAIQDVLDGARELAQRMAREREQEDRAILAMVESAGSLADLRPSALPDGDGQGPPADRIVITQIADRLANMVRTEVQACFERQLAPLANRIEALLNEARTPAPPPAAPDAQDASQNSSGAANP</sequence>
<feature type="region of interest" description="Disordered" evidence="2">
    <location>
        <begin position="160"/>
        <end position="188"/>
    </location>
</feature>
<proteinExistence type="predicted"/>
<comment type="caution">
    <text evidence="3">The sequence shown here is derived from an EMBL/GenBank/DDBJ whole genome shotgun (WGS) entry which is preliminary data.</text>
</comment>
<protein>
    <recommendedName>
        <fullName evidence="5">DUF2486 family protein</fullName>
    </recommendedName>
</protein>
<dbReference type="Proteomes" id="UP001566331">
    <property type="component" value="Unassembled WGS sequence"/>
</dbReference>